<dbReference type="Gene3D" id="2.30.140.10">
    <property type="entry name" value="Spermidine synthase, tetramerisation domain"/>
    <property type="match status" value="2"/>
</dbReference>
<keyword evidence="2" id="KW-0904">Protein phosphatase</keyword>
<dbReference type="GO" id="GO:0016768">
    <property type="term" value="F:spermine synthase activity"/>
    <property type="evidence" value="ECO:0007669"/>
    <property type="project" value="InterPro"/>
</dbReference>
<evidence type="ECO:0000256" key="2">
    <source>
        <dbReference type="ARBA" id="ARBA00022912"/>
    </source>
</evidence>
<keyword evidence="1" id="KW-0378">Hydrolase</keyword>
<dbReference type="InterPro" id="IPR020422">
    <property type="entry name" value="TYR_PHOSPHATASE_DUAL_dom"/>
</dbReference>
<dbReference type="PANTHER" id="PTHR46315">
    <property type="entry name" value="SPERMINE SYNTHASE"/>
    <property type="match status" value="1"/>
</dbReference>
<dbReference type="InterPro" id="IPR016130">
    <property type="entry name" value="Tyr_Pase_AS"/>
</dbReference>
<dbReference type="AlphaFoldDB" id="A0AAD9KP50"/>
<protein>
    <recommendedName>
        <fullName evidence="7">Protein-tyrosine-phosphatase</fullName>
    </recommendedName>
</protein>
<dbReference type="Pfam" id="PF00782">
    <property type="entry name" value="DSPc"/>
    <property type="match status" value="1"/>
</dbReference>
<feature type="domain" description="Tyrosine specific protein phosphatases" evidence="4">
    <location>
        <begin position="441"/>
        <end position="499"/>
    </location>
</feature>
<dbReference type="InterPro" id="IPR029021">
    <property type="entry name" value="Prot-tyrosine_phosphatase-like"/>
</dbReference>
<organism evidence="5 6">
    <name type="scientific">Ridgeia piscesae</name>
    <name type="common">Tubeworm</name>
    <dbReference type="NCBI Taxonomy" id="27915"/>
    <lineage>
        <taxon>Eukaryota</taxon>
        <taxon>Metazoa</taxon>
        <taxon>Spiralia</taxon>
        <taxon>Lophotrochozoa</taxon>
        <taxon>Annelida</taxon>
        <taxon>Polychaeta</taxon>
        <taxon>Sedentaria</taxon>
        <taxon>Canalipalpata</taxon>
        <taxon>Sabellida</taxon>
        <taxon>Siboglinidae</taxon>
        <taxon>Ridgeia</taxon>
    </lineage>
</organism>
<evidence type="ECO:0000259" key="3">
    <source>
        <dbReference type="PROSITE" id="PS50054"/>
    </source>
</evidence>
<comment type="caution">
    <text evidence="5">The sequence shown here is derived from an EMBL/GenBank/DDBJ whole genome shotgun (WGS) entry which is preliminary data.</text>
</comment>
<dbReference type="PROSITE" id="PS50054">
    <property type="entry name" value="TYR_PHOSPHATASE_DUAL"/>
    <property type="match status" value="1"/>
</dbReference>
<accession>A0AAD9KP50</accession>
<evidence type="ECO:0008006" key="7">
    <source>
        <dbReference type="Google" id="ProtNLM"/>
    </source>
</evidence>
<keyword evidence="6" id="KW-1185">Reference proteome</keyword>
<evidence type="ECO:0000259" key="4">
    <source>
        <dbReference type="PROSITE" id="PS50056"/>
    </source>
</evidence>
<evidence type="ECO:0000313" key="6">
    <source>
        <dbReference type="Proteomes" id="UP001209878"/>
    </source>
</evidence>
<name>A0AAD9KP50_RIDPI</name>
<dbReference type="Gene3D" id="3.90.190.10">
    <property type="entry name" value="Protein tyrosine phosphatase superfamily"/>
    <property type="match status" value="1"/>
</dbReference>
<dbReference type="Pfam" id="PF17284">
    <property type="entry name" value="Spermine_synt_N"/>
    <property type="match status" value="2"/>
</dbReference>
<evidence type="ECO:0000256" key="1">
    <source>
        <dbReference type="ARBA" id="ARBA00022801"/>
    </source>
</evidence>
<reference evidence="5" key="1">
    <citation type="journal article" date="2023" name="Mol. Biol. Evol.">
        <title>Third-Generation Sequencing Reveals the Adaptive Role of the Epigenome in Three Deep-Sea Polychaetes.</title>
        <authorList>
            <person name="Perez M."/>
            <person name="Aroh O."/>
            <person name="Sun Y."/>
            <person name="Lan Y."/>
            <person name="Juniper S.K."/>
            <person name="Young C.R."/>
            <person name="Angers B."/>
            <person name="Qian P.Y."/>
        </authorList>
    </citation>
    <scope>NUCLEOTIDE SEQUENCE</scope>
    <source>
        <strain evidence="5">R07B-5</strain>
    </source>
</reference>
<dbReference type="InterPro" id="IPR037163">
    <property type="entry name" value="Spermidine_synt_N_sf"/>
</dbReference>
<gene>
    <name evidence="5" type="ORF">NP493_767g01000</name>
</gene>
<dbReference type="InterPro" id="IPR029063">
    <property type="entry name" value="SAM-dependent_MTases_sf"/>
</dbReference>
<dbReference type="InterPro" id="IPR000387">
    <property type="entry name" value="Tyr_Pase_dom"/>
</dbReference>
<dbReference type="PROSITE" id="PS50056">
    <property type="entry name" value="TYR_PHOSPHATASE_2"/>
    <property type="match status" value="1"/>
</dbReference>
<dbReference type="PROSITE" id="PS00383">
    <property type="entry name" value="TYR_PHOSPHATASE_1"/>
    <property type="match status" value="1"/>
</dbReference>
<dbReference type="GO" id="GO:0006597">
    <property type="term" value="P:spermine biosynthetic process"/>
    <property type="evidence" value="ECO:0007669"/>
    <property type="project" value="InterPro"/>
</dbReference>
<feature type="domain" description="Tyrosine-protein phosphatase" evidence="3">
    <location>
        <begin position="380"/>
        <end position="520"/>
    </location>
</feature>
<dbReference type="SUPFAM" id="SSF52799">
    <property type="entry name" value="(Phosphotyrosine protein) phosphatases II"/>
    <property type="match status" value="1"/>
</dbReference>
<dbReference type="InterPro" id="IPR000340">
    <property type="entry name" value="Dual-sp_phosphatase_cat-dom"/>
</dbReference>
<dbReference type="GO" id="GO:0004721">
    <property type="term" value="F:phosphoprotein phosphatase activity"/>
    <property type="evidence" value="ECO:0007669"/>
    <property type="project" value="UniProtKB-KW"/>
</dbReference>
<dbReference type="SMART" id="SM00195">
    <property type="entry name" value="DSPc"/>
    <property type="match status" value="1"/>
</dbReference>
<evidence type="ECO:0000313" key="5">
    <source>
        <dbReference type="EMBL" id="KAK2174916.1"/>
    </source>
</evidence>
<dbReference type="PANTHER" id="PTHR46315:SF1">
    <property type="entry name" value="SPERMINE SYNTHASE"/>
    <property type="match status" value="1"/>
</dbReference>
<dbReference type="InterPro" id="IPR015576">
    <property type="entry name" value="Spermine_synthase_animal"/>
</dbReference>
<proteinExistence type="predicted"/>
<dbReference type="EMBL" id="JAODUO010000766">
    <property type="protein sequence ID" value="KAK2174916.1"/>
    <property type="molecule type" value="Genomic_DNA"/>
</dbReference>
<sequence>MTSYTTLLEFSVQTSQLILTEAVQQIVTQCLREYQLSETYSSGTGLGKGQGTIVILPAVKRGAAFNCYFATSDNRLIEYDFDEVIYEADSPYQNVKIYHSLQFGNMLWLDNEQSDLGDLERRILDLSMKVLCPTGKYFTQGNGANMTLALATYERQLTRLRTPVEFRKEVVYIPSYHEFAHAHLKQLVWTRPEADSSNMPSHTTLLEFRVPCTHTDPDNKLIEYDFDELVYEANSPYQNIKICHSPQFGNMLVLDDDPNQLVVDAAKRHLRGICGDSMDQLTGPNYEVLIEDCVPVLKQYVKEEKLFDFVINDLTAVPVTKEATAGRSPGGIKLDICESTYRPTVAGNRKLTLTGHRRFPSSCRRSSGQSYLPRQSTLSQITQISDALFLGSAPSVTAQKVHQAGITCILNLTIEIPNKRFAAVECVKITVDDSPDVNLKAHFDYCLAKIDEVQQRGGKTLVHCIAGVSRSATICIAYMMKHHGMTLRQAYQHVKQKRPIIRPNVGFFQQLIAYEKWLHGETTVEIVNSPLGPIPDVYEEQTRCLVCI</sequence>
<dbReference type="CDD" id="cd14514">
    <property type="entry name" value="DUSP14-like"/>
    <property type="match status" value="1"/>
</dbReference>
<dbReference type="SUPFAM" id="SSF53335">
    <property type="entry name" value="S-adenosyl-L-methionine-dependent methyltransferases"/>
    <property type="match status" value="2"/>
</dbReference>
<dbReference type="Proteomes" id="UP001209878">
    <property type="component" value="Unassembled WGS sequence"/>
</dbReference>
<dbReference type="InterPro" id="IPR035246">
    <property type="entry name" value="Spermidine_synt_N"/>
</dbReference>
<dbReference type="Pfam" id="PF01564">
    <property type="entry name" value="Spermine_synth"/>
    <property type="match status" value="1"/>
</dbReference>